<dbReference type="OrthoDB" id="7871140at2"/>
<dbReference type="KEGG" id="tpro:Ga0080559_TMP421"/>
<accession>A0A1U7DCL7</accession>
<keyword evidence="1" id="KW-0472">Membrane</keyword>
<proteinExistence type="predicted"/>
<sequence length="153" mass="16035">MVRRPTELFICAGLTGVALIVLASSYVAVGGINAASTDQPMRLPRILLGIWIVLSTGCALRAAFWAPPATGGERQTAKVVSFIVVLLLTAVSLPVLGYAVAVTLGLGGLLWILGERDPLRFAVTLILLGPGLWAVFHHLLGLRLPLLVSGGAF</sequence>
<keyword evidence="1" id="KW-1133">Transmembrane helix</keyword>
<feature type="transmembrane region" description="Helical" evidence="1">
    <location>
        <begin position="46"/>
        <end position="67"/>
    </location>
</feature>
<keyword evidence="3" id="KW-0614">Plasmid</keyword>
<feature type="transmembrane region" description="Helical" evidence="1">
    <location>
        <begin position="118"/>
        <end position="136"/>
    </location>
</feature>
<dbReference type="Pfam" id="PF07331">
    <property type="entry name" value="TctB"/>
    <property type="match status" value="1"/>
</dbReference>
<dbReference type="AlphaFoldDB" id="A0A1U7DCL7"/>
<dbReference type="InterPro" id="IPR009936">
    <property type="entry name" value="DUF1468"/>
</dbReference>
<geneLocation type="plasmid" evidence="4">
    <name>ptpro1</name>
</geneLocation>
<evidence type="ECO:0000259" key="2">
    <source>
        <dbReference type="Pfam" id="PF07331"/>
    </source>
</evidence>
<evidence type="ECO:0000256" key="1">
    <source>
        <dbReference type="SAM" id="Phobius"/>
    </source>
</evidence>
<dbReference type="RefSeq" id="WP_076625659.1">
    <property type="nucleotide sequence ID" value="NZ_CP014797.1"/>
</dbReference>
<keyword evidence="4" id="KW-1185">Reference proteome</keyword>
<feature type="domain" description="DUF1468" evidence="2">
    <location>
        <begin position="15"/>
        <end position="145"/>
    </location>
</feature>
<protein>
    <submittedName>
        <fullName evidence="3">Tripartite tricarboxylate transporter TctB family protein</fullName>
    </submittedName>
</protein>
<name>A0A1U7DCL7_9RHOB</name>
<dbReference type="Proteomes" id="UP000186559">
    <property type="component" value="Plasmid pTPRO1"/>
</dbReference>
<evidence type="ECO:0000313" key="4">
    <source>
        <dbReference type="Proteomes" id="UP000186559"/>
    </source>
</evidence>
<evidence type="ECO:0000313" key="3">
    <source>
        <dbReference type="EMBL" id="APX25904.1"/>
    </source>
</evidence>
<reference evidence="3 4" key="1">
    <citation type="submission" date="2016-03" db="EMBL/GenBank/DDBJ databases">
        <title>Deep-sea bacteria in the southern Pacific.</title>
        <authorList>
            <person name="Tang K."/>
        </authorList>
    </citation>
    <scope>NUCLEOTIDE SEQUENCE [LARGE SCALE GENOMIC DNA]</scope>
    <source>
        <strain evidence="3 4">JLT2016</strain>
        <plasmid evidence="4">Plasmid ptpro1</plasmid>
    </source>
</reference>
<gene>
    <name evidence="3" type="ORF">Ga0080559_TMP421</name>
</gene>
<organism evidence="3 4">
    <name type="scientific">Salipiger profundus</name>
    <dbReference type="NCBI Taxonomy" id="1229727"/>
    <lineage>
        <taxon>Bacteria</taxon>
        <taxon>Pseudomonadati</taxon>
        <taxon>Pseudomonadota</taxon>
        <taxon>Alphaproteobacteria</taxon>
        <taxon>Rhodobacterales</taxon>
        <taxon>Roseobacteraceae</taxon>
        <taxon>Salipiger</taxon>
    </lineage>
</organism>
<keyword evidence="1" id="KW-0812">Transmembrane</keyword>
<feature type="transmembrane region" description="Helical" evidence="1">
    <location>
        <begin position="79"/>
        <end position="112"/>
    </location>
</feature>
<dbReference type="EMBL" id="CP014797">
    <property type="protein sequence ID" value="APX25904.1"/>
    <property type="molecule type" value="Genomic_DNA"/>
</dbReference>